<sequence length="350" mass="39439">MENELNLSSTSVQLALLCLIDLPSHSRRAISPFKKNCTRAYGSSIRINQFFRVVIKQAIEVRVRKEKEVSWYGVKVRNQNRVGVGRTFYGYNSCSVLRSTSTGLASGGIRFEGPGLPLRQEMMHAELGCLEIAYFFLTPGTKNSSAACYYSVLEFEQQIKVRAKANSEFSREEVRFRTAHDELLNPSPSESVSVRGIEAKDDSTEKLIRDYEQSPAVVMATSGLRDQGGVARLSQGRKKCNQREDFIARMNHMEACRTSSYGKQIEAVMQEDKDSLEGKRLQKLALGCQTQPFDLVSLSSQFVLPVLQDWLCSRAAVFLFLVFRIKVVAVIESAYKLALTSKPAHNRIYY</sequence>
<dbReference type="EMBL" id="LR031880">
    <property type="protein sequence ID" value="VDD60766.1"/>
    <property type="molecule type" value="Genomic_DNA"/>
</dbReference>
<name>A0A3P6GLW7_BRAOL</name>
<protein>
    <submittedName>
        <fullName evidence="1">Uncharacterized protein</fullName>
    </submittedName>
</protein>
<gene>
    <name evidence="1" type="ORF">BOLC6T36219H</name>
</gene>
<accession>A0A3P6GLW7</accession>
<organism evidence="1">
    <name type="scientific">Brassica oleracea</name>
    <name type="common">Wild cabbage</name>
    <dbReference type="NCBI Taxonomy" id="3712"/>
    <lineage>
        <taxon>Eukaryota</taxon>
        <taxon>Viridiplantae</taxon>
        <taxon>Streptophyta</taxon>
        <taxon>Embryophyta</taxon>
        <taxon>Tracheophyta</taxon>
        <taxon>Spermatophyta</taxon>
        <taxon>Magnoliopsida</taxon>
        <taxon>eudicotyledons</taxon>
        <taxon>Gunneridae</taxon>
        <taxon>Pentapetalae</taxon>
        <taxon>rosids</taxon>
        <taxon>malvids</taxon>
        <taxon>Brassicales</taxon>
        <taxon>Brassicaceae</taxon>
        <taxon>Brassiceae</taxon>
        <taxon>Brassica</taxon>
    </lineage>
</organism>
<proteinExistence type="predicted"/>
<reference evidence="1" key="1">
    <citation type="submission" date="2018-11" db="EMBL/GenBank/DDBJ databases">
        <authorList>
            <consortium name="Genoscope - CEA"/>
            <person name="William W."/>
        </authorList>
    </citation>
    <scope>NUCLEOTIDE SEQUENCE</scope>
</reference>
<evidence type="ECO:0000313" key="1">
    <source>
        <dbReference type="EMBL" id="VDD60766.1"/>
    </source>
</evidence>
<dbReference type="AlphaFoldDB" id="A0A3P6GLW7"/>